<evidence type="ECO:0000256" key="5">
    <source>
        <dbReference type="SAM" id="Phobius"/>
    </source>
</evidence>
<protein>
    <recommendedName>
        <fullName evidence="8">MAPEG family protein</fullName>
    </recommendedName>
</protein>
<dbReference type="Proteomes" id="UP000644441">
    <property type="component" value="Unassembled WGS sequence"/>
</dbReference>
<evidence type="ECO:0000313" key="7">
    <source>
        <dbReference type="Proteomes" id="UP000644441"/>
    </source>
</evidence>
<accession>A0ABS0AH35</accession>
<gene>
    <name evidence="6" type="ORF">ISO4_02028</name>
</gene>
<dbReference type="SUPFAM" id="SSF161084">
    <property type="entry name" value="MAPEG domain-like"/>
    <property type="match status" value="1"/>
</dbReference>
<evidence type="ECO:0000256" key="3">
    <source>
        <dbReference type="ARBA" id="ARBA00022989"/>
    </source>
</evidence>
<dbReference type="InterPro" id="IPR023352">
    <property type="entry name" value="MAPEG-like_dom_sf"/>
</dbReference>
<dbReference type="EMBL" id="ARXR01000016">
    <property type="protein sequence ID" value="MBF5053426.1"/>
    <property type="molecule type" value="Genomic_DNA"/>
</dbReference>
<keyword evidence="4 5" id="KW-0472">Membrane</keyword>
<dbReference type="RefSeq" id="WP_142949063.1">
    <property type="nucleotide sequence ID" value="NZ_ARXR01000016.1"/>
</dbReference>
<dbReference type="Gene3D" id="1.20.120.550">
    <property type="entry name" value="Membrane associated eicosanoid/glutathione metabolism-like domain"/>
    <property type="match status" value="1"/>
</dbReference>
<evidence type="ECO:0008006" key="8">
    <source>
        <dbReference type="Google" id="ProtNLM"/>
    </source>
</evidence>
<feature type="transmembrane region" description="Helical" evidence="5">
    <location>
        <begin position="67"/>
        <end position="96"/>
    </location>
</feature>
<feature type="transmembrane region" description="Helical" evidence="5">
    <location>
        <begin position="108"/>
        <end position="130"/>
    </location>
</feature>
<evidence type="ECO:0000256" key="4">
    <source>
        <dbReference type="ARBA" id="ARBA00023136"/>
    </source>
</evidence>
<reference evidence="6 7" key="1">
    <citation type="submission" date="2012-09" db="EMBL/GenBank/DDBJ databases">
        <title>Genome Sequence of alkane-degrading Bacterium Alcanivorax venustensis ISO4.</title>
        <authorList>
            <person name="Lai Q."/>
            <person name="Shao Z."/>
        </authorList>
    </citation>
    <scope>NUCLEOTIDE SEQUENCE [LARGE SCALE GENOMIC DNA]</scope>
    <source>
        <strain evidence="6 7">ISO4</strain>
    </source>
</reference>
<comment type="caution">
    <text evidence="6">The sequence shown here is derived from an EMBL/GenBank/DDBJ whole genome shotgun (WGS) entry which is preliminary data.</text>
</comment>
<evidence type="ECO:0000313" key="6">
    <source>
        <dbReference type="EMBL" id="MBF5053426.1"/>
    </source>
</evidence>
<evidence type="ECO:0000256" key="1">
    <source>
        <dbReference type="ARBA" id="ARBA00004370"/>
    </source>
</evidence>
<keyword evidence="7" id="KW-1185">Reference proteome</keyword>
<keyword evidence="2 5" id="KW-0812">Transmembrane</keyword>
<evidence type="ECO:0000256" key="2">
    <source>
        <dbReference type="ARBA" id="ARBA00022692"/>
    </source>
</evidence>
<comment type="subcellular location">
    <subcellularLocation>
        <location evidence="1">Membrane</location>
    </subcellularLocation>
</comment>
<keyword evidence="3 5" id="KW-1133">Transmembrane helix</keyword>
<organism evidence="6 7">
    <name type="scientific">Alloalcanivorax venustensis ISO4</name>
    <dbReference type="NCBI Taxonomy" id="1177184"/>
    <lineage>
        <taxon>Bacteria</taxon>
        <taxon>Pseudomonadati</taxon>
        <taxon>Pseudomonadota</taxon>
        <taxon>Gammaproteobacteria</taxon>
        <taxon>Oceanospirillales</taxon>
        <taxon>Alcanivoracaceae</taxon>
        <taxon>Alloalcanivorax</taxon>
    </lineage>
</organism>
<proteinExistence type="predicted"/>
<dbReference type="InterPro" id="IPR001129">
    <property type="entry name" value="Membr-assoc_MAPEG"/>
</dbReference>
<sequence length="134" mass="14511">MTGFTALLIFVILSLLLAMTYAGYRVPQIFLGNKKANHWERNQPVDDPAFLVRAKGAHLNCLENLPLFAALVLTAAATGQSAVVDGLAGVFIFCRLGQSAAHLIGTSLPLVLVRATLFVAQVLIMLYLAWMLMP</sequence>
<dbReference type="Pfam" id="PF01124">
    <property type="entry name" value="MAPEG"/>
    <property type="match status" value="1"/>
</dbReference>
<name>A0ABS0AH35_9GAMM</name>